<evidence type="ECO:0000313" key="3">
    <source>
        <dbReference type="Proteomes" id="UP000549394"/>
    </source>
</evidence>
<feature type="region of interest" description="Disordered" evidence="1">
    <location>
        <begin position="192"/>
        <end position="215"/>
    </location>
</feature>
<name>A0A7I8W070_9ANNE</name>
<gene>
    <name evidence="2" type="ORF">DGYR_LOCUS9063</name>
</gene>
<protein>
    <submittedName>
        <fullName evidence="2">DgyrCDS9605</fullName>
    </submittedName>
</protein>
<dbReference type="EMBL" id="CAJFCJ010000013">
    <property type="protein sequence ID" value="CAD5121066.1"/>
    <property type="molecule type" value="Genomic_DNA"/>
</dbReference>
<keyword evidence="3" id="KW-1185">Reference proteome</keyword>
<feature type="compositionally biased region" description="Acidic residues" evidence="1">
    <location>
        <begin position="158"/>
        <end position="174"/>
    </location>
</feature>
<sequence length="215" mass="24606">MDRSTDKNGRKVFKQLSKELCDRNFNCNLQSQDSEDLSSEISFNTNITRSDNVSCYSWRNETKDAKRIQINSANSIIVSYPYPSLEGPDPSCYDYMNLKIEYKNIVPYPDISCYSYLEIGVNPMGFIPIYPSDDSLFYLNEIRHHFARRMSRVHSVDSEYDSDTESSSSDDDENETWHDVLDNTATLTRDYIYNSPARGDSNSSSESCSSASTVE</sequence>
<comment type="caution">
    <text evidence="2">The sequence shown here is derived from an EMBL/GenBank/DDBJ whole genome shotgun (WGS) entry which is preliminary data.</text>
</comment>
<reference evidence="2 3" key="1">
    <citation type="submission" date="2020-08" db="EMBL/GenBank/DDBJ databases">
        <authorList>
            <person name="Hejnol A."/>
        </authorList>
    </citation>
    <scope>NUCLEOTIDE SEQUENCE [LARGE SCALE GENOMIC DNA]</scope>
</reference>
<proteinExistence type="predicted"/>
<evidence type="ECO:0000313" key="2">
    <source>
        <dbReference type="EMBL" id="CAD5121066.1"/>
    </source>
</evidence>
<dbReference type="Proteomes" id="UP000549394">
    <property type="component" value="Unassembled WGS sequence"/>
</dbReference>
<feature type="compositionally biased region" description="Low complexity" evidence="1">
    <location>
        <begin position="201"/>
        <end position="215"/>
    </location>
</feature>
<feature type="region of interest" description="Disordered" evidence="1">
    <location>
        <begin position="157"/>
        <end position="180"/>
    </location>
</feature>
<evidence type="ECO:0000256" key="1">
    <source>
        <dbReference type="SAM" id="MobiDB-lite"/>
    </source>
</evidence>
<dbReference type="AlphaFoldDB" id="A0A7I8W070"/>
<accession>A0A7I8W070</accession>
<organism evidence="2 3">
    <name type="scientific">Dimorphilus gyrociliatus</name>
    <dbReference type="NCBI Taxonomy" id="2664684"/>
    <lineage>
        <taxon>Eukaryota</taxon>
        <taxon>Metazoa</taxon>
        <taxon>Spiralia</taxon>
        <taxon>Lophotrochozoa</taxon>
        <taxon>Annelida</taxon>
        <taxon>Polychaeta</taxon>
        <taxon>Polychaeta incertae sedis</taxon>
        <taxon>Dinophilidae</taxon>
        <taxon>Dimorphilus</taxon>
    </lineage>
</organism>